<evidence type="ECO:0000256" key="1">
    <source>
        <dbReference type="SAM" id="MobiDB-lite"/>
    </source>
</evidence>
<dbReference type="AlphaFoldDB" id="M8CDT5"/>
<dbReference type="EnsemblPlants" id="EMT32338">
    <property type="protein sequence ID" value="EMT32338"/>
    <property type="gene ID" value="F775_43681"/>
</dbReference>
<accession>M8CDT5</accession>
<proteinExistence type="predicted"/>
<evidence type="ECO:0000313" key="2">
    <source>
        <dbReference type="EnsemblPlants" id="EMT32338"/>
    </source>
</evidence>
<organism evidence="2">
    <name type="scientific">Aegilops tauschii</name>
    <name type="common">Tausch's goatgrass</name>
    <name type="synonym">Aegilops squarrosa</name>
    <dbReference type="NCBI Taxonomy" id="37682"/>
    <lineage>
        <taxon>Eukaryota</taxon>
        <taxon>Viridiplantae</taxon>
        <taxon>Streptophyta</taxon>
        <taxon>Embryophyta</taxon>
        <taxon>Tracheophyta</taxon>
        <taxon>Spermatophyta</taxon>
        <taxon>Magnoliopsida</taxon>
        <taxon>Liliopsida</taxon>
        <taxon>Poales</taxon>
        <taxon>Poaceae</taxon>
        <taxon>BOP clade</taxon>
        <taxon>Pooideae</taxon>
        <taxon>Triticodae</taxon>
        <taxon>Triticeae</taxon>
        <taxon>Triticinae</taxon>
        <taxon>Aegilops</taxon>
    </lineage>
</organism>
<feature type="region of interest" description="Disordered" evidence="1">
    <location>
        <begin position="1"/>
        <end position="31"/>
    </location>
</feature>
<feature type="compositionally biased region" description="Low complexity" evidence="1">
    <location>
        <begin position="15"/>
        <end position="31"/>
    </location>
</feature>
<sequence>MSPPMPSDLGARVPAATQTGDAAAGGCDGAVTTPPPAPTCPVCMEPWTCSGDHRIWNGELTG</sequence>
<name>M8CDT5_AEGTA</name>
<reference evidence="2" key="1">
    <citation type="submission" date="2015-06" db="UniProtKB">
        <authorList>
            <consortium name="EnsemblPlants"/>
        </authorList>
    </citation>
    <scope>IDENTIFICATION</scope>
</reference>
<protein>
    <submittedName>
        <fullName evidence="2">Uncharacterized protein</fullName>
    </submittedName>
</protein>